<accession>A0A7S1GHZ0</accession>
<name>A0A7S1GHZ0_9CHLO</name>
<dbReference type="PROSITE" id="PS00383">
    <property type="entry name" value="TYR_PHOSPHATASE_1"/>
    <property type="match status" value="1"/>
</dbReference>
<dbReference type="InterPro" id="IPR016130">
    <property type="entry name" value="Tyr_Pase_AS"/>
</dbReference>
<dbReference type="Gene3D" id="3.90.190.10">
    <property type="entry name" value="Protein tyrosine phosphatase superfamily"/>
    <property type="match status" value="1"/>
</dbReference>
<reference evidence="3" key="1">
    <citation type="submission" date="2021-01" db="EMBL/GenBank/DDBJ databases">
        <authorList>
            <person name="Corre E."/>
            <person name="Pelletier E."/>
            <person name="Niang G."/>
            <person name="Scheremetjew M."/>
            <person name="Finn R."/>
            <person name="Kale V."/>
            <person name="Holt S."/>
            <person name="Cochrane G."/>
            <person name="Meng A."/>
            <person name="Brown T."/>
            <person name="Cohen L."/>
        </authorList>
    </citation>
    <scope>NUCLEOTIDE SEQUENCE</scope>
    <source>
        <strain evidence="3">CCMP2329</strain>
    </source>
</reference>
<dbReference type="InterPro" id="IPR003595">
    <property type="entry name" value="Tyr_Pase_cat"/>
</dbReference>
<evidence type="ECO:0000259" key="2">
    <source>
        <dbReference type="PROSITE" id="PS50056"/>
    </source>
</evidence>
<dbReference type="GO" id="GO:0004725">
    <property type="term" value="F:protein tyrosine phosphatase activity"/>
    <property type="evidence" value="ECO:0007669"/>
    <property type="project" value="InterPro"/>
</dbReference>
<dbReference type="Pfam" id="PF00102">
    <property type="entry name" value="Y_phosphatase"/>
    <property type="match status" value="1"/>
</dbReference>
<gene>
    <name evidence="3" type="ORF">POKL1161_LOCUS586</name>
</gene>
<dbReference type="AlphaFoldDB" id="A0A7S1GHZ0"/>
<dbReference type="CDD" id="cd00047">
    <property type="entry name" value="PTPc"/>
    <property type="match status" value="1"/>
</dbReference>
<feature type="domain" description="Tyrosine specific protein phosphatases" evidence="2">
    <location>
        <begin position="223"/>
        <end position="310"/>
    </location>
</feature>
<dbReference type="InterPro" id="IPR000387">
    <property type="entry name" value="Tyr_Pase_dom"/>
</dbReference>
<dbReference type="SMART" id="SM00194">
    <property type="entry name" value="PTPc"/>
    <property type="match status" value="1"/>
</dbReference>
<protein>
    <submittedName>
        <fullName evidence="3">Uncharacterized protein</fullName>
    </submittedName>
</protein>
<evidence type="ECO:0000313" key="3">
    <source>
        <dbReference type="EMBL" id="CAD8928233.1"/>
    </source>
</evidence>
<evidence type="ECO:0000259" key="1">
    <source>
        <dbReference type="PROSITE" id="PS50055"/>
    </source>
</evidence>
<dbReference type="InterPro" id="IPR029021">
    <property type="entry name" value="Prot-tyrosine_phosphatase-like"/>
</dbReference>
<feature type="domain" description="Tyrosine-protein phosphatase" evidence="1">
    <location>
        <begin position="66"/>
        <end position="319"/>
    </location>
</feature>
<dbReference type="PROSITE" id="PS50055">
    <property type="entry name" value="TYR_PHOSPHATASE_PTP"/>
    <property type="match status" value="1"/>
</dbReference>
<dbReference type="SMART" id="SM00404">
    <property type="entry name" value="PTPc_motif"/>
    <property type="match status" value="1"/>
</dbReference>
<dbReference type="PANTHER" id="PTHR19134">
    <property type="entry name" value="RECEPTOR-TYPE TYROSINE-PROTEIN PHOSPHATASE"/>
    <property type="match status" value="1"/>
</dbReference>
<dbReference type="InterPro" id="IPR000242">
    <property type="entry name" value="PTP_cat"/>
</dbReference>
<dbReference type="PANTHER" id="PTHR19134:SF449">
    <property type="entry name" value="TYROSINE-PROTEIN PHOSPHATASE 1"/>
    <property type="match status" value="1"/>
</dbReference>
<organism evidence="3">
    <name type="scientific">Picochlorum oklahomense</name>
    <dbReference type="NCBI Taxonomy" id="249345"/>
    <lineage>
        <taxon>Eukaryota</taxon>
        <taxon>Viridiplantae</taxon>
        <taxon>Chlorophyta</taxon>
        <taxon>core chlorophytes</taxon>
        <taxon>Trebouxiophyceae</taxon>
        <taxon>Trebouxiophyceae incertae sedis</taxon>
        <taxon>Picochlorum</taxon>
    </lineage>
</organism>
<sequence length="325" mass="36732">MMQHACVLDLKSHVDARVLKRVKTWVLAMRENLAVQDAFMNLSINQNRLNMAYPLSDVSGVAMHLNRYRDIMPYAHSQVRLQDPVRYRDLRGTSDYINASWIEDSSENQRENRVRYIASQGPLRATSESFWRMVYEQEAPVIVMLTNLLEKGREKCFAYYPTKTASCLEFGTVNVRLEDESETDGIIQRDISVTLTCAKGAVHRVKHYQLQTWPDHGVPGSPEDVYGVLDKLCWLTPEDGPPVVHCSAGIGRTGVVLALDIVRRRVAALSQTEPENVSDEMIQSATDIQAVVFGMRHQRAFMVQTVHQLQFCYDALAGMLSLAAA</sequence>
<dbReference type="PRINTS" id="PR00700">
    <property type="entry name" value="PRTYPHPHTASE"/>
</dbReference>
<proteinExistence type="predicted"/>
<dbReference type="PROSITE" id="PS50056">
    <property type="entry name" value="TYR_PHOSPHATASE_2"/>
    <property type="match status" value="1"/>
</dbReference>
<dbReference type="SUPFAM" id="SSF52799">
    <property type="entry name" value="(Phosphotyrosine protein) phosphatases II"/>
    <property type="match status" value="1"/>
</dbReference>
<dbReference type="InterPro" id="IPR050348">
    <property type="entry name" value="Protein-Tyr_Phosphatase"/>
</dbReference>
<dbReference type="EMBL" id="HBFV01000858">
    <property type="protein sequence ID" value="CAD8928233.1"/>
    <property type="molecule type" value="Transcribed_RNA"/>
</dbReference>